<sequence>MNLDNPIFQDANAAREHLEAMQWPNGPVCPHCGNVDGERITTMKGKAHRPGLYNCMECRKQFSVTVGTVFERSKIALNKWLLATFLVASSKKGMSAHQLHRMLGVTYKTAWFMAHRIREAMKEDVSSSGPIGGEGKTIEADETYIGKREDQAMPAYREGKPYKSKKLGTKKQTVFALVERGGRVRSFHVPSATKEGLREILFTNAPRTSTLYTDESRFYTETGKEYAGHETVNHSAKEYARGIVHTNTIENVFSVFKRGMTGVYQHCAEKHLHRYLAEFDFRYNRRTALKISDQERHDMLLAAIRGKRLTYRRIGEAANA</sequence>
<dbReference type="Pfam" id="PF12762">
    <property type="entry name" value="DDE_Tnp_IS1595"/>
    <property type="match status" value="1"/>
</dbReference>
<evidence type="ECO:0000259" key="1">
    <source>
        <dbReference type="SMART" id="SM01126"/>
    </source>
</evidence>
<protein>
    <submittedName>
        <fullName evidence="2">IS1595 family transposase</fullName>
    </submittedName>
</protein>
<proteinExistence type="predicted"/>
<reference evidence="2" key="1">
    <citation type="submission" date="2022-10" db="EMBL/GenBank/DDBJ databases">
        <title>YIM 151497 complete genome.</title>
        <authorList>
            <person name="Chen X."/>
        </authorList>
    </citation>
    <scope>NUCLEOTIDE SEQUENCE</scope>
    <source>
        <strain evidence="2">YIM 151497</strain>
    </source>
</reference>
<dbReference type="InterPro" id="IPR024445">
    <property type="entry name" value="Tnp_ISXO2-like"/>
</dbReference>
<gene>
    <name evidence="2" type="ORF">OF122_16435</name>
</gene>
<dbReference type="SMART" id="SM01126">
    <property type="entry name" value="DDE_Tnp_IS1595"/>
    <property type="match status" value="1"/>
</dbReference>
<accession>A0ABY6IQW2</accession>
<keyword evidence="3" id="KW-1185">Reference proteome</keyword>
<dbReference type="Proteomes" id="UP001163882">
    <property type="component" value="Chromosome"/>
</dbReference>
<feature type="domain" description="ISXO2-like transposase" evidence="1">
    <location>
        <begin position="130"/>
        <end position="284"/>
    </location>
</feature>
<dbReference type="InterPro" id="IPR024442">
    <property type="entry name" value="Transposase_Zn_ribbon"/>
</dbReference>
<dbReference type="NCBIfam" id="NF033547">
    <property type="entry name" value="transpos_IS1595"/>
    <property type="match status" value="1"/>
</dbReference>
<dbReference type="PANTHER" id="PTHR47163">
    <property type="entry name" value="DDE_TNP_IS1595 DOMAIN-CONTAINING PROTEIN"/>
    <property type="match status" value="1"/>
</dbReference>
<organism evidence="2 3">
    <name type="scientific">Pelagibacterium flavum</name>
    <dbReference type="NCBI Taxonomy" id="2984530"/>
    <lineage>
        <taxon>Bacteria</taxon>
        <taxon>Pseudomonadati</taxon>
        <taxon>Pseudomonadota</taxon>
        <taxon>Alphaproteobacteria</taxon>
        <taxon>Hyphomicrobiales</taxon>
        <taxon>Devosiaceae</taxon>
        <taxon>Pelagibacterium</taxon>
    </lineage>
</organism>
<dbReference type="Pfam" id="PF12760">
    <property type="entry name" value="Zn_ribbon_IS1595"/>
    <property type="match status" value="1"/>
</dbReference>
<dbReference type="PANTHER" id="PTHR47163:SF2">
    <property type="entry name" value="SI:DKEY-17M8.2"/>
    <property type="match status" value="1"/>
</dbReference>
<name>A0ABY6IQW2_9HYPH</name>
<dbReference type="RefSeq" id="WP_264225260.1">
    <property type="nucleotide sequence ID" value="NZ_CP107716.1"/>
</dbReference>
<evidence type="ECO:0000313" key="2">
    <source>
        <dbReference type="EMBL" id="UYQ71610.1"/>
    </source>
</evidence>
<evidence type="ECO:0000313" key="3">
    <source>
        <dbReference type="Proteomes" id="UP001163882"/>
    </source>
</evidence>
<dbReference type="EMBL" id="CP107716">
    <property type="protein sequence ID" value="UYQ71610.1"/>
    <property type="molecule type" value="Genomic_DNA"/>
</dbReference>
<dbReference type="InterPro" id="IPR053164">
    <property type="entry name" value="IS1016-like_transposase"/>
</dbReference>